<evidence type="ECO:0000256" key="2">
    <source>
        <dbReference type="SAM" id="MobiDB-lite"/>
    </source>
</evidence>
<evidence type="ECO:0000313" key="3">
    <source>
        <dbReference type="EMBL" id="KAA1251886.1"/>
    </source>
</evidence>
<evidence type="ECO:0000256" key="1">
    <source>
        <dbReference type="ARBA" id="ARBA00023186"/>
    </source>
</evidence>
<organism evidence="3 4">
    <name type="scientific">Mycobacterium simiae</name>
    <name type="common">Mycobacterium habana</name>
    <dbReference type="NCBI Taxonomy" id="1784"/>
    <lineage>
        <taxon>Bacteria</taxon>
        <taxon>Bacillati</taxon>
        <taxon>Actinomycetota</taxon>
        <taxon>Actinomycetes</taxon>
        <taxon>Mycobacteriales</taxon>
        <taxon>Mycobacteriaceae</taxon>
        <taxon>Mycobacterium</taxon>
        <taxon>Mycobacterium simiae complex</taxon>
    </lineage>
</organism>
<dbReference type="AlphaFoldDB" id="A0A5B1BU73"/>
<keyword evidence="1" id="KW-0143">Chaperone</keyword>
<dbReference type="Pfam" id="PF01774">
    <property type="entry name" value="UreD"/>
    <property type="match status" value="1"/>
</dbReference>
<feature type="region of interest" description="Disordered" evidence="2">
    <location>
        <begin position="205"/>
        <end position="243"/>
    </location>
</feature>
<comment type="caution">
    <text evidence="3">The sequence shown here is derived from an EMBL/GenBank/DDBJ whole genome shotgun (WGS) entry which is preliminary data.</text>
</comment>
<sequence length="243" mass="25815">MHSQVVLVATRNRLPRIEYRGGIAARCIAPDTVYLLSTAMNPLGGDSANIRVIVEEDARLRLRSAAAAVVLPGAETSTSRSSWDIEVTGTLDVDLAPTVVAAAARHITSVVLNLHSAGHIRFRERVQIGRCGEEEGFWSGSLHADRNGRPMLRHRVELGAGSLADDVIAAPRATINELRYPATTFTAARHGATLLTLAGGGTLSTWQGDRLPASSPSSPPGDAPRRPTLPAVQAECGRRPAAR</sequence>
<reference evidence="3 4" key="1">
    <citation type="submission" date="2019-09" db="EMBL/GenBank/DDBJ databases">
        <title>Report of infection by Mycobacterium simiae a patient suffering from pulmonary tuberculosis.</title>
        <authorList>
            <person name="Mohanty P.S."/>
            <person name="Bansal A.K."/>
            <person name="Singh H."/>
            <person name="Sharma S."/>
            <person name="Patil S.A."/>
            <person name="Upadhaya P."/>
            <person name="Singh P.K."/>
            <person name="Kumar D."/>
            <person name="Kumar S."/>
            <person name="Singh R.K."/>
            <person name="Chaudhary B."/>
        </authorList>
    </citation>
    <scope>NUCLEOTIDE SEQUENCE [LARGE SCALE GENOMIC DNA]</scope>
    <source>
        <strain evidence="3 4">JAL-560-SIM</strain>
    </source>
</reference>
<keyword evidence="4" id="KW-1185">Reference proteome</keyword>
<evidence type="ECO:0000313" key="4">
    <source>
        <dbReference type="Proteomes" id="UP000324701"/>
    </source>
</evidence>
<protein>
    <submittedName>
        <fullName evidence="3">Urease accessory protein UreD</fullName>
    </submittedName>
</protein>
<name>A0A5B1BU73_MYCSI</name>
<dbReference type="GO" id="GO:0016151">
    <property type="term" value="F:nickel cation binding"/>
    <property type="evidence" value="ECO:0007669"/>
    <property type="project" value="InterPro"/>
</dbReference>
<accession>A0A5B1BU73</accession>
<dbReference type="InterPro" id="IPR002669">
    <property type="entry name" value="UreD"/>
</dbReference>
<proteinExistence type="predicted"/>
<gene>
    <name evidence="3" type="ORF">F0Q45_01905</name>
</gene>
<dbReference type="EMBL" id="VTZN01000005">
    <property type="protein sequence ID" value="KAA1251886.1"/>
    <property type="molecule type" value="Genomic_DNA"/>
</dbReference>
<dbReference type="Proteomes" id="UP000324701">
    <property type="component" value="Unassembled WGS sequence"/>
</dbReference>
<dbReference type="RefSeq" id="WP_149652292.1">
    <property type="nucleotide sequence ID" value="NZ_VTZN01000005.1"/>
</dbReference>
<dbReference type="OrthoDB" id="8677206at2"/>